<evidence type="ECO:0000256" key="2">
    <source>
        <dbReference type="SAM" id="MobiDB-lite"/>
    </source>
</evidence>
<keyword evidence="1" id="KW-0863">Zinc-finger</keyword>
<dbReference type="InterPro" id="IPR000571">
    <property type="entry name" value="Znf_CCCH"/>
</dbReference>
<dbReference type="EMBL" id="LSRX01000376">
    <property type="protein sequence ID" value="OLP99037.1"/>
    <property type="molecule type" value="Genomic_DNA"/>
</dbReference>
<keyword evidence="1" id="KW-0862">Zinc</keyword>
<evidence type="ECO:0000259" key="3">
    <source>
        <dbReference type="PROSITE" id="PS50103"/>
    </source>
</evidence>
<feature type="compositionally biased region" description="Basic and acidic residues" evidence="2">
    <location>
        <begin position="31"/>
        <end position="110"/>
    </location>
</feature>
<reference evidence="4 5" key="1">
    <citation type="submission" date="2016-02" db="EMBL/GenBank/DDBJ databases">
        <title>Genome analysis of coral dinoflagellate symbionts highlights evolutionary adaptations to a symbiotic lifestyle.</title>
        <authorList>
            <person name="Aranda M."/>
            <person name="Li Y."/>
            <person name="Liew Y.J."/>
            <person name="Baumgarten S."/>
            <person name="Simakov O."/>
            <person name="Wilson M."/>
            <person name="Piel J."/>
            <person name="Ashoor H."/>
            <person name="Bougouffa S."/>
            <person name="Bajic V.B."/>
            <person name="Ryu T."/>
            <person name="Ravasi T."/>
            <person name="Bayer T."/>
            <person name="Micklem G."/>
            <person name="Kim H."/>
            <person name="Bhak J."/>
            <person name="Lajeunesse T.C."/>
            <person name="Voolstra C.R."/>
        </authorList>
    </citation>
    <scope>NUCLEOTIDE SEQUENCE [LARGE SCALE GENOMIC DNA]</scope>
    <source>
        <strain evidence="4 5">CCMP2467</strain>
    </source>
</reference>
<keyword evidence="1" id="KW-0479">Metal-binding</keyword>
<protein>
    <recommendedName>
        <fullName evidence="3">C3H1-type domain-containing protein</fullName>
    </recommendedName>
</protein>
<feature type="zinc finger region" description="C3H1-type" evidence="1">
    <location>
        <begin position="216"/>
        <end position="240"/>
    </location>
</feature>
<organism evidence="4 5">
    <name type="scientific">Symbiodinium microadriaticum</name>
    <name type="common">Dinoflagellate</name>
    <name type="synonym">Zooxanthella microadriatica</name>
    <dbReference type="NCBI Taxonomy" id="2951"/>
    <lineage>
        <taxon>Eukaryota</taxon>
        <taxon>Sar</taxon>
        <taxon>Alveolata</taxon>
        <taxon>Dinophyceae</taxon>
        <taxon>Suessiales</taxon>
        <taxon>Symbiodiniaceae</taxon>
        <taxon>Symbiodinium</taxon>
    </lineage>
</organism>
<evidence type="ECO:0000313" key="5">
    <source>
        <dbReference type="Proteomes" id="UP000186817"/>
    </source>
</evidence>
<feature type="domain" description="C3H1-type" evidence="3">
    <location>
        <begin position="216"/>
        <end position="240"/>
    </location>
</feature>
<feature type="region of interest" description="Disordered" evidence="2">
    <location>
        <begin position="1"/>
        <end position="180"/>
    </location>
</feature>
<dbReference type="Proteomes" id="UP000186817">
    <property type="component" value="Unassembled WGS sequence"/>
</dbReference>
<gene>
    <name evidence="4" type="ORF">AK812_SmicGene18445</name>
</gene>
<accession>A0A1Q9DV38</accession>
<evidence type="ECO:0000256" key="1">
    <source>
        <dbReference type="PROSITE-ProRule" id="PRU00723"/>
    </source>
</evidence>
<dbReference type="OrthoDB" id="10392738at2759"/>
<feature type="compositionally biased region" description="Acidic residues" evidence="2">
    <location>
        <begin position="10"/>
        <end position="19"/>
    </location>
</feature>
<name>A0A1Q9DV38_SYMMI</name>
<keyword evidence="5" id="KW-1185">Reference proteome</keyword>
<dbReference type="PROSITE" id="PS50103">
    <property type="entry name" value="ZF_C3H1"/>
    <property type="match status" value="1"/>
</dbReference>
<sequence>MASSSKFDEDPPEEEEESQQEEKKKKKRKKKDDEKKKDAKKKDSDKKDDDKKQRGKKKDDDKKKFGKKKDDDKKKFGKKKDSDKKDKEDHGPDDKKKDDKQKGKNKKEETSDPTSNRSQKRALQQERRATSLGEHDQGNRPRLHMRFTFIHAAQENDEQDLPRTKSEPSPATETTLQSKKQGITEQECVRKLWCRSYNIDACSLGSIGHPFICGRPCVAFQGTGECEHGPHCAHCHHPCHESISVGARQLRNLRTICKQDVRDRENLQHLVLLVLAERLQAMQMTAVAGPTIEALFSLLTPRSAGRSRAERNLYKYLRRMGFAQLMSVLAHTGCEHVADSLESAFHQIRAQCRRESQDQWQWN</sequence>
<evidence type="ECO:0000313" key="4">
    <source>
        <dbReference type="EMBL" id="OLP99037.1"/>
    </source>
</evidence>
<dbReference type="GO" id="GO:0008270">
    <property type="term" value="F:zinc ion binding"/>
    <property type="evidence" value="ECO:0007669"/>
    <property type="project" value="UniProtKB-KW"/>
</dbReference>
<comment type="caution">
    <text evidence="4">The sequence shown here is derived from an EMBL/GenBank/DDBJ whole genome shotgun (WGS) entry which is preliminary data.</text>
</comment>
<dbReference type="AlphaFoldDB" id="A0A1Q9DV38"/>
<feature type="compositionally biased region" description="Polar residues" evidence="2">
    <location>
        <begin position="167"/>
        <end position="180"/>
    </location>
</feature>
<proteinExistence type="predicted"/>
<dbReference type="OMA" id="PCHESIS"/>
<feature type="compositionally biased region" description="Basic and acidic residues" evidence="2">
    <location>
        <begin position="123"/>
        <end position="139"/>
    </location>
</feature>